<protein>
    <submittedName>
        <fullName evidence="1">DDE-type integrase/transposase/recombinase</fullName>
    </submittedName>
</protein>
<keyword evidence="2" id="KW-1185">Reference proteome</keyword>
<dbReference type="Proteomes" id="UP001527882">
    <property type="component" value="Unassembled WGS sequence"/>
</dbReference>
<sequence>MFATSHFQVQSMEQDHRFIKKITNPMHGFKSFLTADKTLKVECMHRIRKGQTNTIIRLSFQRSD</sequence>
<dbReference type="EMBL" id="JAQAGZ010000026">
    <property type="protein sequence ID" value="MCZ8516726.1"/>
    <property type="molecule type" value="Genomic_DNA"/>
</dbReference>
<reference evidence="1 2" key="1">
    <citation type="submission" date="2022-12" db="EMBL/GenBank/DDBJ databases">
        <title>Draft genome sequence of Paenibacillus sp. dW9.</title>
        <authorList>
            <person name="Choi E.-W."/>
            <person name="Kim D.-U."/>
        </authorList>
    </citation>
    <scope>NUCLEOTIDE SEQUENCE [LARGE SCALE GENOMIC DNA]</scope>
    <source>
        <strain evidence="2">dW9</strain>
    </source>
</reference>
<evidence type="ECO:0000313" key="2">
    <source>
        <dbReference type="Proteomes" id="UP001527882"/>
    </source>
</evidence>
<evidence type="ECO:0000313" key="1">
    <source>
        <dbReference type="EMBL" id="MCZ8516726.1"/>
    </source>
</evidence>
<accession>A0ABT4QJ45</accession>
<name>A0ABT4QJ45_9BACL</name>
<proteinExistence type="predicted"/>
<organism evidence="1 2">
    <name type="scientific">Paenibacillus gyeongsangnamensis</name>
    <dbReference type="NCBI Taxonomy" id="3388067"/>
    <lineage>
        <taxon>Bacteria</taxon>
        <taxon>Bacillati</taxon>
        <taxon>Bacillota</taxon>
        <taxon>Bacilli</taxon>
        <taxon>Bacillales</taxon>
        <taxon>Paenibacillaceae</taxon>
        <taxon>Paenibacillus</taxon>
    </lineage>
</organism>
<gene>
    <name evidence="1" type="ORF">O9H85_31035</name>
</gene>
<comment type="caution">
    <text evidence="1">The sequence shown here is derived from an EMBL/GenBank/DDBJ whole genome shotgun (WGS) entry which is preliminary data.</text>
</comment>